<dbReference type="InterPro" id="IPR018076">
    <property type="entry name" value="T2SS_GspF_dom"/>
</dbReference>
<reference evidence="9 10" key="1">
    <citation type="submission" date="2010-08" db="EMBL/GenBank/DDBJ databases">
        <authorList>
            <person name="Weinstock G."/>
            <person name="Sodergren E."/>
            <person name="Clifton S."/>
            <person name="Fulton L."/>
            <person name="Fulton B."/>
            <person name="Courtney L."/>
            <person name="Fronick C."/>
            <person name="Harrison M."/>
            <person name="Strong C."/>
            <person name="Farmer C."/>
            <person name="Delahaunty K."/>
            <person name="Markovic C."/>
            <person name="Hall O."/>
            <person name="Minx P."/>
            <person name="Tomlinson C."/>
            <person name="Mitreva M."/>
            <person name="Hou S."/>
            <person name="Chen J."/>
            <person name="Wollam A."/>
            <person name="Pepin K.H."/>
            <person name="Johnson M."/>
            <person name="Bhonagiri V."/>
            <person name="Zhang X."/>
            <person name="Suruliraj S."/>
            <person name="Warren W."/>
            <person name="Chinwalla A."/>
            <person name="Mardis E.R."/>
            <person name="Wilson R.K."/>
        </authorList>
    </citation>
    <scope>NUCLEOTIDE SEQUENCE [LARGE SCALE GENOMIC DNA]</scope>
    <source>
        <strain evidence="9 10">F0399</strain>
    </source>
</reference>
<comment type="subcellular location">
    <subcellularLocation>
        <location evidence="1">Cell membrane</location>
        <topology evidence="1">Multi-pass membrane protein</topology>
    </subcellularLocation>
</comment>
<dbReference type="PANTHER" id="PTHR30012">
    <property type="entry name" value="GENERAL SECRETION PATHWAY PROTEIN"/>
    <property type="match status" value="1"/>
</dbReference>
<dbReference type="RefSeq" id="WP_009350453.1">
    <property type="nucleotide sequence ID" value="NZ_GL638151.1"/>
</dbReference>
<evidence type="ECO:0000256" key="2">
    <source>
        <dbReference type="ARBA" id="ARBA00005745"/>
    </source>
</evidence>
<sequence>MKSFSYRACATDGGRVKGTVTAEHPVEAVRSLAAEGLTVVDLKERRCLLRVGDIRLWCLDVPSEEERIALFEELAALLAAGIPVHEALGQIAAGTDAASAYGRLVAALHADVLCGTALSQAMERRPRVFSPSVVGMVRAGEESGTLDHIFAETAAFLTEAHTLRESMKSALAYPLFLLVATGFSIVLMTMFILPVFASLLRDLGAEPPLPTRLLLQAADVFTTHPYLVPGAAVLLLVGMIALVRVPALRYYLDALLLCVPVLGRFLRFSAWGMILRTLAILMHSGIRLDCAVHLARSVAGNCVLVRSLGRVEERLMQGRTLAYALAQEGQLPQLLQGMLAAGETAGDLERLLRRSADYCKRVSKQLAARIEALAEPIMIVVIGLVIFFGVLSFLLPVFEAMDRMM</sequence>
<feature type="transmembrane region" description="Helical" evidence="7">
    <location>
        <begin position="250"/>
        <end position="274"/>
    </location>
</feature>
<proteinExistence type="inferred from homology"/>
<organism evidence="9 10">
    <name type="scientific">Selenomonas artemidis F0399</name>
    <dbReference type="NCBI Taxonomy" id="749551"/>
    <lineage>
        <taxon>Bacteria</taxon>
        <taxon>Bacillati</taxon>
        <taxon>Bacillota</taxon>
        <taxon>Negativicutes</taxon>
        <taxon>Selenomonadales</taxon>
        <taxon>Selenomonadaceae</taxon>
        <taxon>Selenomonas</taxon>
    </lineage>
</organism>
<evidence type="ECO:0000313" key="9">
    <source>
        <dbReference type="EMBL" id="EFW29033.1"/>
    </source>
</evidence>
<comment type="similarity">
    <text evidence="2">Belongs to the GSP F family.</text>
</comment>
<evidence type="ECO:0000256" key="6">
    <source>
        <dbReference type="ARBA" id="ARBA00023136"/>
    </source>
</evidence>
<dbReference type="PANTHER" id="PTHR30012:SF0">
    <property type="entry name" value="TYPE II SECRETION SYSTEM PROTEIN F-RELATED"/>
    <property type="match status" value="1"/>
</dbReference>
<keyword evidence="4 7" id="KW-0812">Transmembrane</keyword>
<name>E7N462_9FIRM</name>
<dbReference type="InterPro" id="IPR003004">
    <property type="entry name" value="GspF/PilC"/>
</dbReference>
<evidence type="ECO:0000256" key="4">
    <source>
        <dbReference type="ARBA" id="ARBA00022692"/>
    </source>
</evidence>
<evidence type="ECO:0000313" key="10">
    <source>
        <dbReference type="Proteomes" id="UP000004633"/>
    </source>
</evidence>
<dbReference type="HOGENOM" id="CLU_035032_2_1_9"/>
<gene>
    <name evidence="9" type="ORF">HMPREF9555_01803</name>
</gene>
<evidence type="ECO:0000259" key="8">
    <source>
        <dbReference type="Pfam" id="PF00482"/>
    </source>
</evidence>
<dbReference type="Proteomes" id="UP000004633">
    <property type="component" value="Unassembled WGS sequence"/>
</dbReference>
<keyword evidence="6 7" id="KW-0472">Membrane</keyword>
<keyword evidence="3" id="KW-1003">Cell membrane</keyword>
<dbReference type="Pfam" id="PF00482">
    <property type="entry name" value="T2SSF"/>
    <property type="match status" value="2"/>
</dbReference>
<keyword evidence="10" id="KW-1185">Reference proteome</keyword>
<feature type="domain" description="Type II secretion system protein GspF" evidence="8">
    <location>
        <begin position="275"/>
        <end position="396"/>
    </location>
</feature>
<feature type="transmembrane region" description="Helical" evidence="7">
    <location>
        <begin position="220"/>
        <end position="243"/>
    </location>
</feature>
<dbReference type="STRING" id="749551.HMPREF9555_01803"/>
<protein>
    <submittedName>
        <fullName evidence="9">Bacterial type II secretion system domain protein F</fullName>
    </submittedName>
</protein>
<accession>E7N462</accession>
<feature type="transmembrane region" description="Helical" evidence="7">
    <location>
        <begin position="377"/>
        <end position="398"/>
    </location>
</feature>
<comment type="caution">
    <text evidence="9">The sequence shown here is derived from an EMBL/GenBank/DDBJ whole genome shotgun (WGS) entry which is preliminary data.</text>
</comment>
<evidence type="ECO:0000256" key="5">
    <source>
        <dbReference type="ARBA" id="ARBA00022989"/>
    </source>
</evidence>
<dbReference type="GO" id="GO:0005886">
    <property type="term" value="C:plasma membrane"/>
    <property type="evidence" value="ECO:0007669"/>
    <property type="project" value="UniProtKB-SubCell"/>
</dbReference>
<feature type="transmembrane region" description="Helical" evidence="7">
    <location>
        <begin position="171"/>
        <end position="200"/>
    </location>
</feature>
<evidence type="ECO:0000256" key="3">
    <source>
        <dbReference type="ARBA" id="ARBA00022475"/>
    </source>
</evidence>
<evidence type="ECO:0000256" key="1">
    <source>
        <dbReference type="ARBA" id="ARBA00004651"/>
    </source>
</evidence>
<feature type="domain" description="Type II secretion system protein GspF" evidence="8">
    <location>
        <begin position="72"/>
        <end position="194"/>
    </location>
</feature>
<evidence type="ECO:0000256" key="7">
    <source>
        <dbReference type="SAM" id="Phobius"/>
    </source>
</evidence>
<dbReference type="InterPro" id="IPR042094">
    <property type="entry name" value="T2SS_GspF_sf"/>
</dbReference>
<keyword evidence="5 7" id="KW-1133">Transmembrane helix</keyword>
<dbReference type="EMBL" id="AECV01000044">
    <property type="protein sequence ID" value="EFW29033.1"/>
    <property type="molecule type" value="Genomic_DNA"/>
</dbReference>
<dbReference type="AlphaFoldDB" id="E7N462"/>
<dbReference type="Gene3D" id="1.20.81.30">
    <property type="entry name" value="Type II secretion system (T2SS), domain F"/>
    <property type="match status" value="2"/>
</dbReference>
<dbReference type="PRINTS" id="PR00812">
    <property type="entry name" value="BCTERIALGSPF"/>
</dbReference>